<dbReference type="PROSITE" id="PS01131">
    <property type="entry name" value="RRNA_A_DIMETH"/>
    <property type="match status" value="1"/>
</dbReference>
<feature type="domain" description="Ribosomal RNA adenine methylase transferase N-terminal" evidence="7">
    <location>
        <begin position="16"/>
        <end position="190"/>
    </location>
</feature>
<dbReference type="Pfam" id="PF00398">
    <property type="entry name" value="RrnaAD"/>
    <property type="match status" value="1"/>
</dbReference>
<reference evidence="8" key="1">
    <citation type="submission" date="2018-05" db="EMBL/GenBank/DDBJ databases">
        <authorList>
            <person name="Lanie J.A."/>
            <person name="Ng W.-L."/>
            <person name="Kazmierczak K.M."/>
            <person name="Andrzejewski T.M."/>
            <person name="Davidsen T.M."/>
            <person name="Wayne K.J."/>
            <person name="Tettelin H."/>
            <person name="Glass J.I."/>
            <person name="Rusch D."/>
            <person name="Podicherti R."/>
            <person name="Tsui H.-C.T."/>
            <person name="Winkler M.E."/>
        </authorList>
    </citation>
    <scope>NUCLEOTIDE SEQUENCE</scope>
</reference>
<dbReference type="InterPro" id="IPR001737">
    <property type="entry name" value="KsgA/Erm"/>
</dbReference>
<dbReference type="SUPFAM" id="SSF53335">
    <property type="entry name" value="S-adenosyl-L-methionine-dependent methyltransferases"/>
    <property type="match status" value="1"/>
</dbReference>
<dbReference type="GO" id="GO:0003723">
    <property type="term" value="F:RNA binding"/>
    <property type="evidence" value="ECO:0007669"/>
    <property type="project" value="UniProtKB-KW"/>
</dbReference>
<dbReference type="Gene3D" id="1.10.8.100">
    <property type="entry name" value="Ribosomal RNA adenine dimethylase-like, domain 2"/>
    <property type="match status" value="1"/>
</dbReference>
<keyword evidence="6" id="KW-0694">RNA-binding</keyword>
<name>A0A382CIL0_9ZZZZ</name>
<dbReference type="PROSITE" id="PS51689">
    <property type="entry name" value="SAM_RNA_A_N6_MT"/>
    <property type="match status" value="1"/>
</dbReference>
<dbReference type="Gene3D" id="3.40.50.150">
    <property type="entry name" value="Vaccinia Virus protein VP39"/>
    <property type="match status" value="1"/>
</dbReference>
<evidence type="ECO:0000256" key="1">
    <source>
        <dbReference type="ARBA" id="ARBA00022490"/>
    </source>
</evidence>
<accession>A0A382CIL0</accession>
<proteinExistence type="predicted"/>
<protein>
    <recommendedName>
        <fullName evidence="7">Ribosomal RNA adenine methylase transferase N-terminal domain-containing protein</fullName>
    </recommendedName>
</protein>
<evidence type="ECO:0000256" key="2">
    <source>
        <dbReference type="ARBA" id="ARBA00022552"/>
    </source>
</evidence>
<dbReference type="InterPro" id="IPR011530">
    <property type="entry name" value="rRNA_adenine_dimethylase"/>
</dbReference>
<keyword evidence="3" id="KW-0489">Methyltransferase</keyword>
<dbReference type="SMART" id="SM00650">
    <property type="entry name" value="rADc"/>
    <property type="match status" value="1"/>
</dbReference>
<dbReference type="InterPro" id="IPR023165">
    <property type="entry name" value="rRNA_Ade_diMease-like_C"/>
</dbReference>
<dbReference type="InterPro" id="IPR029063">
    <property type="entry name" value="SAM-dependent_MTases_sf"/>
</dbReference>
<evidence type="ECO:0000256" key="4">
    <source>
        <dbReference type="ARBA" id="ARBA00022679"/>
    </source>
</evidence>
<keyword evidence="1" id="KW-0963">Cytoplasm</keyword>
<evidence type="ECO:0000313" key="8">
    <source>
        <dbReference type="EMBL" id="SVB26038.1"/>
    </source>
</evidence>
<dbReference type="NCBIfam" id="TIGR00755">
    <property type="entry name" value="ksgA"/>
    <property type="match status" value="1"/>
</dbReference>
<organism evidence="8">
    <name type="scientific">marine metagenome</name>
    <dbReference type="NCBI Taxonomy" id="408172"/>
    <lineage>
        <taxon>unclassified sequences</taxon>
        <taxon>metagenomes</taxon>
        <taxon>ecological metagenomes</taxon>
    </lineage>
</organism>
<evidence type="ECO:0000259" key="7">
    <source>
        <dbReference type="SMART" id="SM00650"/>
    </source>
</evidence>
<dbReference type="InterPro" id="IPR020598">
    <property type="entry name" value="rRNA_Ade_methylase_Trfase_N"/>
</dbReference>
<dbReference type="GO" id="GO:0000179">
    <property type="term" value="F:rRNA (adenine-N6,N6-)-dimethyltransferase activity"/>
    <property type="evidence" value="ECO:0007669"/>
    <property type="project" value="InterPro"/>
</dbReference>
<dbReference type="CDD" id="cd02440">
    <property type="entry name" value="AdoMet_MTases"/>
    <property type="match status" value="1"/>
</dbReference>
<evidence type="ECO:0000256" key="6">
    <source>
        <dbReference type="ARBA" id="ARBA00022884"/>
    </source>
</evidence>
<evidence type="ECO:0000256" key="5">
    <source>
        <dbReference type="ARBA" id="ARBA00022691"/>
    </source>
</evidence>
<sequence>MAKKKWGQHFLKSKSIAESIVQAADVQHGDHILEIGPGYGMLTQALLNFNATVTAVEIDPDLCAKLRKKFEKENNFTLFEHDVMKLETNEFEKLIKLPAKLVANLPYNIATALLLKLLPVRNAWESFTVMVQLEVGERLCAIPESGKTYGPLSLVGALGFEKQIVKIITPDCFFPSPKVDSCVIHLLPRNSGLTLEEEKLFLKWSHLLFQHRRKTLLNGIRKHYPEWFQNCKEYLLEKYDMRRPGTLDFNEWMNLFYNFMKSKQNVLGN</sequence>
<keyword evidence="2" id="KW-0698">rRNA processing</keyword>
<dbReference type="PANTHER" id="PTHR11727">
    <property type="entry name" value="DIMETHYLADENOSINE TRANSFERASE"/>
    <property type="match status" value="1"/>
</dbReference>
<evidence type="ECO:0000256" key="3">
    <source>
        <dbReference type="ARBA" id="ARBA00022603"/>
    </source>
</evidence>
<dbReference type="EMBL" id="UINC01034731">
    <property type="protein sequence ID" value="SVB26038.1"/>
    <property type="molecule type" value="Genomic_DNA"/>
</dbReference>
<dbReference type="InterPro" id="IPR020596">
    <property type="entry name" value="rRNA_Ade_Mease_Trfase_CS"/>
</dbReference>
<keyword evidence="5" id="KW-0949">S-adenosyl-L-methionine</keyword>
<keyword evidence="4" id="KW-0808">Transferase</keyword>
<gene>
    <name evidence="8" type="ORF">METZ01_LOCUS178892</name>
</gene>
<dbReference type="AlphaFoldDB" id="A0A382CIL0"/>
<dbReference type="PANTHER" id="PTHR11727:SF7">
    <property type="entry name" value="DIMETHYLADENOSINE TRANSFERASE-RELATED"/>
    <property type="match status" value="1"/>
</dbReference>